<gene>
    <name evidence="3" type="ORF">QYE76_069790</name>
</gene>
<sequence>MALPALRARLGLGLGRSCATGIAKLARGGNGSVNYGKSMTTAAGPIGTNSVGFAKTVSSAAATTAAPPVPPARRYESLSESFMSLRVSTVVGFVCASVGATYFVRMKRKVDKMEKKIGKLEKKVKTVKRNTRNSWSY</sequence>
<feature type="transmembrane region" description="Helical" evidence="2">
    <location>
        <begin position="83"/>
        <end position="104"/>
    </location>
</feature>
<protein>
    <submittedName>
        <fullName evidence="3">Uncharacterized protein</fullName>
    </submittedName>
</protein>
<keyword evidence="2" id="KW-0472">Membrane</keyword>
<reference evidence="3" key="1">
    <citation type="submission" date="2023-07" db="EMBL/GenBank/DDBJ databases">
        <title>A chromosome-level genome assembly of Lolium multiflorum.</title>
        <authorList>
            <person name="Chen Y."/>
            <person name="Copetti D."/>
            <person name="Kolliker R."/>
            <person name="Studer B."/>
        </authorList>
    </citation>
    <scope>NUCLEOTIDE SEQUENCE</scope>
    <source>
        <strain evidence="3">02402/16</strain>
        <tissue evidence="3">Leaf</tissue>
    </source>
</reference>
<accession>A0AAD8SGX2</accession>
<dbReference type="AlphaFoldDB" id="A0AAD8SGX2"/>
<keyword evidence="1" id="KW-0175">Coiled coil</keyword>
<dbReference type="Proteomes" id="UP001231189">
    <property type="component" value="Unassembled WGS sequence"/>
</dbReference>
<keyword evidence="4" id="KW-1185">Reference proteome</keyword>
<organism evidence="3 4">
    <name type="scientific">Lolium multiflorum</name>
    <name type="common">Italian ryegrass</name>
    <name type="synonym">Lolium perenne subsp. multiflorum</name>
    <dbReference type="NCBI Taxonomy" id="4521"/>
    <lineage>
        <taxon>Eukaryota</taxon>
        <taxon>Viridiplantae</taxon>
        <taxon>Streptophyta</taxon>
        <taxon>Embryophyta</taxon>
        <taxon>Tracheophyta</taxon>
        <taxon>Spermatophyta</taxon>
        <taxon>Magnoliopsida</taxon>
        <taxon>Liliopsida</taxon>
        <taxon>Poales</taxon>
        <taxon>Poaceae</taxon>
        <taxon>BOP clade</taxon>
        <taxon>Pooideae</taxon>
        <taxon>Poodae</taxon>
        <taxon>Poeae</taxon>
        <taxon>Poeae Chloroplast Group 2 (Poeae type)</taxon>
        <taxon>Loliodinae</taxon>
        <taxon>Loliinae</taxon>
        <taxon>Lolium</taxon>
    </lineage>
</organism>
<comment type="caution">
    <text evidence="3">The sequence shown here is derived from an EMBL/GenBank/DDBJ whole genome shotgun (WGS) entry which is preliminary data.</text>
</comment>
<evidence type="ECO:0000313" key="4">
    <source>
        <dbReference type="Proteomes" id="UP001231189"/>
    </source>
</evidence>
<evidence type="ECO:0000256" key="2">
    <source>
        <dbReference type="SAM" id="Phobius"/>
    </source>
</evidence>
<keyword evidence="2" id="KW-1133">Transmembrane helix</keyword>
<evidence type="ECO:0000313" key="3">
    <source>
        <dbReference type="EMBL" id="KAK1651985.1"/>
    </source>
</evidence>
<dbReference type="EMBL" id="JAUUTY010000004">
    <property type="protein sequence ID" value="KAK1651985.1"/>
    <property type="molecule type" value="Genomic_DNA"/>
</dbReference>
<proteinExistence type="predicted"/>
<keyword evidence="2" id="KW-0812">Transmembrane</keyword>
<feature type="coiled-coil region" evidence="1">
    <location>
        <begin position="103"/>
        <end position="130"/>
    </location>
</feature>
<evidence type="ECO:0000256" key="1">
    <source>
        <dbReference type="SAM" id="Coils"/>
    </source>
</evidence>
<name>A0AAD8SGX2_LOLMU</name>